<organism evidence="1 2">
    <name type="scientific">Cichorium intybus</name>
    <name type="common">Chicory</name>
    <dbReference type="NCBI Taxonomy" id="13427"/>
    <lineage>
        <taxon>Eukaryota</taxon>
        <taxon>Viridiplantae</taxon>
        <taxon>Streptophyta</taxon>
        <taxon>Embryophyta</taxon>
        <taxon>Tracheophyta</taxon>
        <taxon>Spermatophyta</taxon>
        <taxon>Magnoliopsida</taxon>
        <taxon>eudicotyledons</taxon>
        <taxon>Gunneridae</taxon>
        <taxon>Pentapetalae</taxon>
        <taxon>asterids</taxon>
        <taxon>campanulids</taxon>
        <taxon>Asterales</taxon>
        <taxon>Asteraceae</taxon>
        <taxon>Cichorioideae</taxon>
        <taxon>Cichorieae</taxon>
        <taxon>Cichoriinae</taxon>
        <taxon>Cichorium</taxon>
    </lineage>
</organism>
<dbReference type="EMBL" id="CM042011">
    <property type="protein sequence ID" value="KAI3764671.1"/>
    <property type="molecule type" value="Genomic_DNA"/>
</dbReference>
<accession>A0ACB9F128</accession>
<dbReference type="Proteomes" id="UP001055811">
    <property type="component" value="Linkage Group LG03"/>
</dbReference>
<evidence type="ECO:0000313" key="1">
    <source>
        <dbReference type="EMBL" id="KAI3764671.1"/>
    </source>
</evidence>
<evidence type="ECO:0000313" key="2">
    <source>
        <dbReference type="Proteomes" id="UP001055811"/>
    </source>
</evidence>
<sequence>MSSIFLLIFSLALLIITLSPIPNFASASLEEANALLKWKASLQIQNNSLVSSWLPMNSTTPAPCTSWFGVVCNDDGSIHRLNLTSSGLNGTLQEFPFSLLHNLTHFELSVNTFFGPIPPEIQLLSKLVYLDFSANRFSGVIPPEIGKLAGLKTLHLFENNLTGSIPQEIGQLTSLYELALYDNSLQGVLPPSKAKFEKLDLSLS</sequence>
<reference evidence="2" key="1">
    <citation type="journal article" date="2022" name="Mol. Ecol. Resour.">
        <title>The genomes of chicory, endive, great burdock and yacon provide insights into Asteraceae palaeo-polyploidization history and plant inulin production.</title>
        <authorList>
            <person name="Fan W."/>
            <person name="Wang S."/>
            <person name="Wang H."/>
            <person name="Wang A."/>
            <person name="Jiang F."/>
            <person name="Liu H."/>
            <person name="Zhao H."/>
            <person name="Xu D."/>
            <person name="Zhang Y."/>
        </authorList>
    </citation>
    <scope>NUCLEOTIDE SEQUENCE [LARGE SCALE GENOMIC DNA]</scope>
    <source>
        <strain evidence="2">cv. Punajuju</strain>
    </source>
</reference>
<comment type="caution">
    <text evidence="1">The sequence shown here is derived from an EMBL/GenBank/DDBJ whole genome shotgun (WGS) entry which is preliminary data.</text>
</comment>
<name>A0ACB9F128_CICIN</name>
<protein>
    <submittedName>
        <fullName evidence="1">Uncharacterized protein</fullName>
    </submittedName>
</protein>
<keyword evidence="2" id="KW-1185">Reference proteome</keyword>
<proteinExistence type="predicted"/>
<reference evidence="1 2" key="2">
    <citation type="journal article" date="2022" name="Mol. Ecol. Resour.">
        <title>The genomes of chicory, endive, great burdock and yacon provide insights into Asteraceae paleo-polyploidization history and plant inulin production.</title>
        <authorList>
            <person name="Fan W."/>
            <person name="Wang S."/>
            <person name="Wang H."/>
            <person name="Wang A."/>
            <person name="Jiang F."/>
            <person name="Liu H."/>
            <person name="Zhao H."/>
            <person name="Xu D."/>
            <person name="Zhang Y."/>
        </authorList>
    </citation>
    <scope>NUCLEOTIDE SEQUENCE [LARGE SCALE GENOMIC DNA]</scope>
    <source>
        <strain evidence="2">cv. Punajuju</strain>
        <tissue evidence="1">Leaves</tissue>
    </source>
</reference>
<gene>
    <name evidence="1" type="ORF">L2E82_14682</name>
</gene>